<reference evidence="2 3" key="1">
    <citation type="submission" date="2017-11" db="EMBL/GenBank/DDBJ databases">
        <title>Bradyrhizobium forestalis sp. nov., an efficient nitrogen-fixing bacterium isolated from nodules of forest legume species in the Amazon.</title>
        <authorList>
            <person name="Costa E.M."/>
            <person name="Guimaraes A."/>
            <person name="Carvalho T.S."/>
            <person name="Rodrigues T.L."/>
            <person name="Ribeiro P.R.A."/>
            <person name="Lebbe L."/>
            <person name="Willems A."/>
            <person name="Moreira F.M.S."/>
        </authorList>
    </citation>
    <scope>NUCLEOTIDE SEQUENCE [LARGE SCALE GENOMIC DNA]</scope>
    <source>
        <strain evidence="2 3">INPA54B</strain>
    </source>
</reference>
<dbReference type="Gene3D" id="2.60.120.620">
    <property type="entry name" value="q2cbj1_9rhob like domain"/>
    <property type="match status" value="1"/>
</dbReference>
<organism evidence="2 3">
    <name type="scientific">Bradyrhizobium forestalis</name>
    <dbReference type="NCBI Taxonomy" id="1419263"/>
    <lineage>
        <taxon>Bacteria</taxon>
        <taxon>Pseudomonadati</taxon>
        <taxon>Pseudomonadota</taxon>
        <taxon>Alphaproteobacteria</taxon>
        <taxon>Hyphomicrobiales</taxon>
        <taxon>Nitrobacteraceae</taxon>
        <taxon>Bradyrhizobium</taxon>
    </lineage>
</organism>
<gene>
    <name evidence="2" type="ORF">CVM73_38310</name>
</gene>
<name>A0A2M8QWY1_9BRAD</name>
<feature type="domain" description="Prolyl 4-hydroxylase alpha subunit Fe(2+) 2OG dioxygenase" evidence="1">
    <location>
        <begin position="106"/>
        <end position="206"/>
    </location>
</feature>
<dbReference type="InterPro" id="IPR044862">
    <property type="entry name" value="Pro_4_hyd_alph_FE2OG_OXY"/>
</dbReference>
<protein>
    <recommendedName>
        <fullName evidence="1">Prolyl 4-hydroxylase alpha subunit Fe(2+) 2OG dioxygenase domain-containing protein</fullName>
    </recommendedName>
</protein>
<dbReference type="Pfam" id="PF13640">
    <property type="entry name" value="2OG-FeII_Oxy_3"/>
    <property type="match status" value="1"/>
</dbReference>
<proteinExistence type="predicted"/>
<comment type="caution">
    <text evidence="2">The sequence shown here is derived from an EMBL/GenBank/DDBJ whole genome shotgun (WGS) entry which is preliminary data.</text>
</comment>
<dbReference type="EMBL" id="PGVG01000082">
    <property type="protein sequence ID" value="PJG50080.1"/>
    <property type="molecule type" value="Genomic_DNA"/>
</dbReference>
<evidence type="ECO:0000313" key="2">
    <source>
        <dbReference type="EMBL" id="PJG50080.1"/>
    </source>
</evidence>
<dbReference type="Proteomes" id="UP000231194">
    <property type="component" value="Unassembled WGS sequence"/>
</dbReference>
<accession>A0A2M8QWY1</accession>
<sequence length="270" mass="30477">MSGLFARASSLRNDYASAKPWPHIVVNDAFPEKLLDMVAAECTALQAARLITTNTDRLVKQEVSDGLGPATQHLLNLVDSAHFREFISAVTGVRDLHCDPTHKFAGVHRTPPGGFTKLHRDFEVHPTTGLFHRVNLLIYLNRDWPEAYGGSLELWPADMSALGCRIFPRFNTMILWETHGATLHGLPDPVTCPPGRMRLSVASYYYTTTRRVAASGERRVQYWAARPGEDQCIERMSWQDHLRALIPDPLYNVLRAARDRISRAHRSRTP</sequence>
<evidence type="ECO:0000259" key="1">
    <source>
        <dbReference type="Pfam" id="PF13640"/>
    </source>
</evidence>
<dbReference type="AlphaFoldDB" id="A0A2M8QWY1"/>
<dbReference type="OrthoDB" id="9783171at2"/>
<evidence type="ECO:0000313" key="3">
    <source>
        <dbReference type="Proteomes" id="UP000231194"/>
    </source>
</evidence>
<keyword evidence="3" id="KW-1185">Reference proteome</keyword>